<keyword evidence="8" id="KW-0694">RNA-binding</keyword>
<evidence type="ECO:0000256" key="7">
    <source>
        <dbReference type="ARBA" id="ARBA00022835"/>
    </source>
</evidence>
<dbReference type="InterPro" id="IPR033100">
    <property type="entry name" value="Rrp45"/>
</dbReference>
<evidence type="ECO:0000313" key="13">
    <source>
        <dbReference type="Proteomes" id="UP001431209"/>
    </source>
</evidence>
<evidence type="ECO:0000256" key="3">
    <source>
        <dbReference type="ARBA" id="ARBA00006678"/>
    </source>
</evidence>
<dbReference type="InterPro" id="IPR020568">
    <property type="entry name" value="Ribosomal_Su5_D2-typ_SF"/>
</dbReference>
<evidence type="ECO:0000259" key="10">
    <source>
        <dbReference type="Pfam" id="PF01138"/>
    </source>
</evidence>
<dbReference type="InterPro" id="IPR036345">
    <property type="entry name" value="ExoRNase_PH_dom2_sf"/>
</dbReference>
<dbReference type="InterPro" id="IPR050590">
    <property type="entry name" value="Exosome_comp_Rrp42_subfam"/>
</dbReference>
<comment type="caution">
    <text evidence="12">The sequence shown here is derived from an EMBL/GenBank/DDBJ whole genome shotgun (WGS) entry which is preliminary data.</text>
</comment>
<feature type="domain" description="Exoribonuclease phosphorolytic" evidence="10">
    <location>
        <begin position="31"/>
        <end position="165"/>
    </location>
</feature>
<reference evidence="12 13" key="1">
    <citation type="submission" date="2024-03" db="EMBL/GenBank/DDBJ databases">
        <title>The Acrasis kona genome and developmental transcriptomes reveal deep origins of eukaryotic multicellular pathways.</title>
        <authorList>
            <person name="Sheikh S."/>
            <person name="Fu C.-J."/>
            <person name="Brown M.W."/>
            <person name="Baldauf S.L."/>
        </authorList>
    </citation>
    <scope>NUCLEOTIDE SEQUENCE [LARGE SCALE GENOMIC DNA]</scope>
    <source>
        <strain evidence="12 13">ATCC MYA-3509</strain>
    </source>
</reference>
<evidence type="ECO:0000313" key="12">
    <source>
        <dbReference type="EMBL" id="KAL0482851.1"/>
    </source>
</evidence>
<gene>
    <name evidence="12" type="ORF">AKO1_014128</name>
</gene>
<keyword evidence="9" id="KW-0539">Nucleus</keyword>
<dbReference type="GO" id="GO:0016075">
    <property type="term" value="P:rRNA catabolic process"/>
    <property type="evidence" value="ECO:0007669"/>
    <property type="project" value="TreeGrafter"/>
</dbReference>
<dbReference type="GO" id="GO:0034476">
    <property type="term" value="P:U5 snRNA 3'-end processing"/>
    <property type="evidence" value="ECO:0007669"/>
    <property type="project" value="TreeGrafter"/>
</dbReference>
<feature type="domain" description="Exoribonuclease phosphorolytic" evidence="11">
    <location>
        <begin position="192"/>
        <end position="257"/>
    </location>
</feature>
<keyword evidence="6" id="KW-0698">rRNA processing</keyword>
<dbReference type="EMBL" id="JAOPGA020000901">
    <property type="protein sequence ID" value="KAL0482851.1"/>
    <property type="molecule type" value="Genomic_DNA"/>
</dbReference>
<feature type="non-terminal residue" evidence="12">
    <location>
        <position position="336"/>
    </location>
</feature>
<dbReference type="InterPro" id="IPR001247">
    <property type="entry name" value="ExoRNase_PH_dom1"/>
</dbReference>
<dbReference type="GO" id="GO:0071028">
    <property type="term" value="P:nuclear mRNA surveillance"/>
    <property type="evidence" value="ECO:0007669"/>
    <property type="project" value="TreeGrafter"/>
</dbReference>
<dbReference type="InterPro" id="IPR027408">
    <property type="entry name" value="PNPase/RNase_PH_dom_sf"/>
</dbReference>
<evidence type="ECO:0000256" key="8">
    <source>
        <dbReference type="ARBA" id="ARBA00022884"/>
    </source>
</evidence>
<evidence type="ECO:0000256" key="5">
    <source>
        <dbReference type="ARBA" id="ARBA00022490"/>
    </source>
</evidence>
<accession>A0AAW2Z199</accession>
<dbReference type="Pfam" id="PF01138">
    <property type="entry name" value="RNase_PH"/>
    <property type="match status" value="1"/>
</dbReference>
<keyword evidence="5" id="KW-0963">Cytoplasm</keyword>
<dbReference type="Gene3D" id="3.30.230.70">
    <property type="entry name" value="GHMP Kinase, N-terminal domain"/>
    <property type="match status" value="1"/>
</dbReference>
<protein>
    <recommendedName>
        <fullName evidence="4">Exosome complex component RRP45</fullName>
    </recommendedName>
</protein>
<dbReference type="Proteomes" id="UP001431209">
    <property type="component" value="Unassembled WGS sequence"/>
</dbReference>
<dbReference type="PANTHER" id="PTHR11097">
    <property type="entry name" value="EXOSOME COMPLEX EXONUCLEASE RIBOSOMAL RNA PROCESSING PROTEIN"/>
    <property type="match status" value="1"/>
</dbReference>
<evidence type="ECO:0000256" key="1">
    <source>
        <dbReference type="ARBA" id="ARBA00004496"/>
    </source>
</evidence>
<dbReference type="CDD" id="cd11368">
    <property type="entry name" value="RNase_PH_RRP45"/>
    <property type="match status" value="1"/>
</dbReference>
<sequence>MDKCVLSTNERAFIHDTLEQIRIDGRQQYDYRSVNISFQQEKLGQVQVSLGKTKVIAVVSCDVAAPLGDRGTEGYLLFNTELSPMAGQHYAKQRNAQSEASIEISRVIERALRGSGAIDTEALCIVSGEKVWSIRVDLHVIDDHGNVMDCAHLAAITALLHYKRPEVTIGEDGKVTIHETQDRDPVPLSVHHIPICVSFGFLGDGTKCLIDPSLKEEEMLTGSMTVAANTHGQICAVQKGGGVPVHSSQILTCTKIAALKAKDLTDLIETSIRNDEKQRKFNKLPAYARPKEAPVKVKPVITKQELIDLNEMVDSDDEEEGEKDVVYLQELFDQDV</sequence>
<dbReference type="GO" id="GO:0005730">
    <property type="term" value="C:nucleolus"/>
    <property type="evidence" value="ECO:0007669"/>
    <property type="project" value="UniProtKB-SubCell"/>
</dbReference>
<dbReference type="InterPro" id="IPR015847">
    <property type="entry name" value="ExoRNase_PH_dom2"/>
</dbReference>
<proteinExistence type="inferred from homology"/>
<dbReference type="GO" id="GO:0035925">
    <property type="term" value="F:mRNA 3'-UTR AU-rich region binding"/>
    <property type="evidence" value="ECO:0007669"/>
    <property type="project" value="TreeGrafter"/>
</dbReference>
<dbReference type="GO" id="GO:0000177">
    <property type="term" value="C:cytoplasmic exosome (RNase complex)"/>
    <property type="evidence" value="ECO:0007669"/>
    <property type="project" value="TreeGrafter"/>
</dbReference>
<dbReference type="GO" id="GO:0071035">
    <property type="term" value="P:nuclear polyadenylation-dependent rRNA catabolic process"/>
    <property type="evidence" value="ECO:0007669"/>
    <property type="project" value="TreeGrafter"/>
</dbReference>
<dbReference type="SUPFAM" id="SSF55666">
    <property type="entry name" value="Ribonuclease PH domain 2-like"/>
    <property type="match status" value="1"/>
</dbReference>
<organism evidence="12 13">
    <name type="scientific">Acrasis kona</name>
    <dbReference type="NCBI Taxonomy" id="1008807"/>
    <lineage>
        <taxon>Eukaryota</taxon>
        <taxon>Discoba</taxon>
        <taxon>Heterolobosea</taxon>
        <taxon>Tetramitia</taxon>
        <taxon>Eutetramitia</taxon>
        <taxon>Acrasidae</taxon>
        <taxon>Acrasis</taxon>
    </lineage>
</organism>
<evidence type="ECO:0000256" key="6">
    <source>
        <dbReference type="ARBA" id="ARBA00022552"/>
    </source>
</evidence>
<dbReference type="SUPFAM" id="SSF54211">
    <property type="entry name" value="Ribosomal protein S5 domain 2-like"/>
    <property type="match status" value="1"/>
</dbReference>
<comment type="subcellular location">
    <subcellularLocation>
        <location evidence="1">Cytoplasm</location>
    </subcellularLocation>
    <subcellularLocation>
        <location evidence="2">Nucleus</location>
        <location evidence="2">Nucleolus</location>
    </subcellularLocation>
</comment>
<dbReference type="GO" id="GO:0071038">
    <property type="term" value="P:TRAMP-dependent tRNA surveillance pathway"/>
    <property type="evidence" value="ECO:0007669"/>
    <property type="project" value="TreeGrafter"/>
</dbReference>
<dbReference type="GO" id="GO:0034475">
    <property type="term" value="P:U4 snRNA 3'-end processing"/>
    <property type="evidence" value="ECO:0007669"/>
    <property type="project" value="TreeGrafter"/>
</dbReference>
<dbReference type="FunFam" id="3.30.230.70:FF:000005">
    <property type="entry name" value="Exosome complex component RRP45"/>
    <property type="match status" value="1"/>
</dbReference>
<evidence type="ECO:0000256" key="4">
    <source>
        <dbReference type="ARBA" id="ARBA00019572"/>
    </source>
</evidence>
<evidence type="ECO:0000259" key="11">
    <source>
        <dbReference type="Pfam" id="PF03725"/>
    </source>
</evidence>
<dbReference type="GO" id="GO:0034473">
    <property type="term" value="P:U1 snRNA 3'-end processing"/>
    <property type="evidence" value="ECO:0007669"/>
    <property type="project" value="TreeGrafter"/>
</dbReference>
<dbReference type="PANTHER" id="PTHR11097:SF14">
    <property type="entry name" value="EXOSOME COMPLEX COMPONENT RRP45"/>
    <property type="match status" value="1"/>
</dbReference>
<evidence type="ECO:0000256" key="2">
    <source>
        <dbReference type="ARBA" id="ARBA00004604"/>
    </source>
</evidence>
<evidence type="ECO:0000256" key="9">
    <source>
        <dbReference type="ARBA" id="ARBA00023242"/>
    </source>
</evidence>
<keyword evidence="7" id="KW-0271">Exosome</keyword>
<dbReference type="AlphaFoldDB" id="A0AAW2Z199"/>
<comment type="similarity">
    <text evidence="3">Belongs to the RNase PH family.</text>
</comment>
<keyword evidence="13" id="KW-1185">Reference proteome</keyword>
<dbReference type="Pfam" id="PF03725">
    <property type="entry name" value="RNase_PH_C"/>
    <property type="match status" value="1"/>
</dbReference>
<name>A0AAW2Z199_9EUKA</name>
<dbReference type="GO" id="GO:0000467">
    <property type="term" value="P:exonucleolytic trimming to generate mature 3'-end of 5.8S rRNA from tricistronic rRNA transcript (SSU-rRNA, 5.8S rRNA, LSU-rRNA)"/>
    <property type="evidence" value="ECO:0007669"/>
    <property type="project" value="TreeGrafter"/>
</dbReference>
<dbReference type="GO" id="GO:0000176">
    <property type="term" value="C:nuclear exosome (RNase complex)"/>
    <property type="evidence" value="ECO:0007669"/>
    <property type="project" value="TreeGrafter"/>
</dbReference>